<organism evidence="3">
    <name type="scientific">Liposcelis bostrychophila</name>
    <name type="common">Booklouse</name>
    <dbReference type="NCBI Taxonomy" id="185214"/>
    <lineage>
        <taxon>Eukaryota</taxon>
        <taxon>Metazoa</taxon>
        <taxon>Ecdysozoa</taxon>
        <taxon>Arthropoda</taxon>
        <taxon>Hexapoda</taxon>
        <taxon>Insecta</taxon>
        <taxon>Pterygota</taxon>
        <taxon>Neoptera</taxon>
        <taxon>Paraneoptera</taxon>
        <taxon>Psocodea</taxon>
        <taxon>Troctomorpha</taxon>
        <taxon>Liposcelidetae</taxon>
        <taxon>Liposcelididae</taxon>
        <taxon>Liposcelis</taxon>
    </lineage>
</organism>
<geneLocation type="mitochondrion" evidence="3"/>
<reference evidence="3" key="1">
    <citation type="submission" date="2017-02" db="EMBL/GenBank/DDBJ databases">
        <title>Mitochondrial genome organization varies among different groups of the booklouse, Liposcelis bostrychophila.</title>
        <authorList>
            <person name="Feng S.Q."/>
            <person name="Yang Q.Q."/>
            <person name="Li Z.H."/>
        </authorList>
    </citation>
    <scope>NUCLEOTIDE SEQUENCE</scope>
    <source>
        <strain evidence="2">BJ</strain>
        <strain evidence="3">XSG</strain>
    </source>
</reference>
<gene>
    <name evidence="3" type="primary">nad2</name>
</gene>
<evidence type="ECO:0000313" key="2">
    <source>
        <dbReference type="EMBL" id="ATU74562.1"/>
    </source>
</evidence>
<feature type="transmembrane region" description="Helical" evidence="1">
    <location>
        <begin position="234"/>
        <end position="259"/>
    </location>
</feature>
<dbReference type="AlphaFoldDB" id="A0A3Q8C9W0"/>
<keyword evidence="1" id="KW-1133">Transmembrane helix</keyword>
<keyword evidence="1" id="KW-0472">Membrane</keyword>
<feature type="transmembrane region" description="Helical" evidence="1">
    <location>
        <begin position="177"/>
        <end position="196"/>
    </location>
</feature>
<evidence type="ECO:0000256" key="1">
    <source>
        <dbReference type="SAM" id="Phobius"/>
    </source>
</evidence>
<feature type="transmembrane region" description="Helical" evidence="1">
    <location>
        <begin position="202"/>
        <end position="222"/>
    </location>
</feature>
<feature type="transmembrane region" description="Helical" evidence="1">
    <location>
        <begin position="74"/>
        <end position="92"/>
    </location>
</feature>
<dbReference type="EMBL" id="KY656893">
    <property type="protein sequence ID" value="ATU74575.1"/>
    <property type="molecule type" value="Genomic_DNA"/>
</dbReference>
<feature type="transmembrane region" description="Helical" evidence="1">
    <location>
        <begin position="265"/>
        <end position="282"/>
    </location>
</feature>
<evidence type="ECO:0000313" key="3">
    <source>
        <dbReference type="EMBL" id="ATU74575.1"/>
    </source>
</evidence>
<protein>
    <submittedName>
        <fullName evidence="3">NADH dehydrogenase subunit 2</fullName>
    </submittedName>
</protein>
<feature type="transmembrane region" description="Helical" evidence="1">
    <location>
        <begin position="104"/>
        <end position="121"/>
    </location>
</feature>
<keyword evidence="1" id="KW-0812">Transmembrane</keyword>
<accession>A0A3Q8C9W0</accession>
<feature type="transmembrane region" description="Helical" evidence="1">
    <location>
        <begin position="49"/>
        <end position="68"/>
    </location>
</feature>
<name>A0A3Q8C9W0_LIPBO</name>
<feature type="transmembrane region" description="Helical" evidence="1">
    <location>
        <begin position="6"/>
        <end position="28"/>
    </location>
</feature>
<sequence length="283" mass="33476">MLVTLLFLNIILLSSSLDWVVLWVSLEINTFVFLMMDKSQVKMKTEFEFKYFMIQFFGSSVFLISWLFNNEFLLFISIMVKLMLMPFLNWILEGLKWVSSKLQLIFLSVQKIGPSFLLWSLQLNMKFGYKVFLTFNLATSMWAGAVLSHWMDLLAISSNGQTTLIVYLLFSSKSGSLLYLFFYMVSVIIFLITIKFSQETMFMFIFISGFPPSLIFFAKLNFLWFLTKMGPQEIILFTLFFSTMFYVYMKIFMLTFTWVKKMKTFNNIAWSLLWLLITWTCFG</sequence>
<keyword evidence="3" id="KW-0496">Mitochondrion</keyword>
<dbReference type="EMBL" id="KY656891">
    <property type="protein sequence ID" value="ATU74562.1"/>
    <property type="molecule type" value="Genomic_DNA"/>
</dbReference>
<proteinExistence type="predicted"/>